<dbReference type="HOGENOM" id="CLU_055859_5_0_1"/>
<evidence type="ECO:0000313" key="3">
    <source>
        <dbReference type="EMBL" id="EMD87700.1"/>
    </source>
</evidence>
<keyword evidence="1" id="KW-1133">Transmembrane helix</keyword>
<evidence type="ECO:0000313" key="4">
    <source>
        <dbReference type="Proteomes" id="UP000016936"/>
    </source>
</evidence>
<keyword evidence="1" id="KW-0472">Membrane</keyword>
<dbReference type="OrthoDB" id="3695367at2759"/>
<keyword evidence="2" id="KW-0732">Signal</keyword>
<dbReference type="Proteomes" id="UP000016936">
    <property type="component" value="Unassembled WGS sequence"/>
</dbReference>
<reference evidence="3 4" key="1">
    <citation type="journal article" date="2012" name="PLoS Pathog.">
        <title>Diverse lifestyles and strategies of plant pathogenesis encoded in the genomes of eighteen Dothideomycetes fungi.</title>
        <authorList>
            <person name="Ohm R.A."/>
            <person name="Feau N."/>
            <person name="Henrissat B."/>
            <person name="Schoch C.L."/>
            <person name="Horwitz B.A."/>
            <person name="Barry K.W."/>
            <person name="Condon B.J."/>
            <person name="Copeland A.C."/>
            <person name="Dhillon B."/>
            <person name="Glaser F."/>
            <person name="Hesse C.N."/>
            <person name="Kosti I."/>
            <person name="LaButti K."/>
            <person name="Lindquist E.A."/>
            <person name="Lucas S."/>
            <person name="Salamov A.A."/>
            <person name="Bradshaw R.E."/>
            <person name="Ciuffetti L."/>
            <person name="Hamelin R.C."/>
            <person name="Kema G.H.J."/>
            <person name="Lawrence C."/>
            <person name="Scott J.A."/>
            <person name="Spatafora J.W."/>
            <person name="Turgeon B.G."/>
            <person name="de Wit P.J.G.M."/>
            <person name="Zhong S."/>
            <person name="Goodwin S.B."/>
            <person name="Grigoriev I.V."/>
        </authorList>
    </citation>
    <scope>NUCLEOTIDE SEQUENCE [LARGE SCALE GENOMIC DNA]</scope>
    <source>
        <strain evidence="4">C5 / ATCC 48332 / race O</strain>
    </source>
</reference>
<gene>
    <name evidence="3" type="ORF">COCHEDRAFT_1185030</name>
</gene>
<evidence type="ECO:0000256" key="2">
    <source>
        <dbReference type="SAM" id="SignalP"/>
    </source>
</evidence>
<protein>
    <recommendedName>
        <fullName evidence="5">Mid2 domain-containing protein</fullName>
    </recommendedName>
</protein>
<keyword evidence="1" id="KW-0812">Transmembrane</keyword>
<keyword evidence="4" id="KW-1185">Reference proteome</keyword>
<dbReference type="OMA" id="NGMCCAL"/>
<proteinExistence type="predicted"/>
<sequence>MMFLYLLLVISQIASAAGYCYSRNGTTLLNAAFQPCNNTTKYSACCMTNHSGAGDVGIADDVCMENGLCQNYAAFDGNNEGEQVWSRQGCTDPLWNSPYCLGDVCNKPEYADKWGNVGVHNCGGKTWCCGEKTCCNNKSSIFEIAATVGSTSTLSSAMPFSSLTPASSTTTSSALTPTSSSAFKGDISSGGLSTGEKAGIGVGIAIFGIMVTAIAWLITRSTKSIRGKDRPSDGSTLHADVSQAEKQQLGVHLHELWSNHGYGELGPSEDAELAAINVPQELEARSHNVHQGTRVP</sequence>
<dbReference type="AlphaFoldDB" id="M2SQV0"/>
<dbReference type="EMBL" id="KB445582">
    <property type="protein sequence ID" value="EMD87700.1"/>
    <property type="molecule type" value="Genomic_DNA"/>
</dbReference>
<reference evidence="4" key="2">
    <citation type="journal article" date="2013" name="PLoS Genet.">
        <title>Comparative genome structure, secondary metabolite, and effector coding capacity across Cochliobolus pathogens.</title>
        <authorList>
            <person name="Condon B.J."/>
            <person name="Leng Y."/>
            <person name="Wu D."/>
            <person name="Bushley K.E."/>
            <person name="Ohm R.A."/>
            <person name="Otillar R."/>
            <person name="Martin J."/>
            <person name="Schackwitz W."/>
            <person name="Grimwood J."/>
            <person name="MohdZainudin N."/>
            <person name="Xue C."/>
            <person name="Wang R."/>
            <person name="Manning V.A."/>
            <person name="Dhillon B."/>
            <person name="Tu Z.J."/>
            <person name="Steffenson B.J."/>
            <person name="Salamov A."/>
            <person name="Sun H."/>
            <person name="Lowry S."/>
            <person name="LaButti K."/>
            <person name="Han J."/>
            <person name="Copeland A."/>
            <person name="Lindquist E."/>
            <person name="Barry K."/>
            <person name="Schmutz J."/>
            <person name="Baker S.E."/>
            <person name="Ciuffetti L.M."/>
            <person name="Grigoriev I.V."/>
            <person name="Zhong S."/>
            <person name="Turgeon B.G."/>
        </authorList>
    </citation>
    <scope>NUCLEOTIDE SEQUENCE [LARGE SCALE GENOMIC DNA]</scope>
    <source>
        <strain evidence="4">C5 / ATCC 48332 / race O</strain>
    </source>
</reference>
<feature type="chain" id="PRO_5004025878" description="Mid2 domain-containing protein" evidence="2">
    <location>
        <begin position="17"/>
        <end position="296"/>
    </location>
</feature>
<evidence type="ECO:0008006" key="5">
    <source>
        <dbReference type="Google" id="ProtNLM"/>
    </source>
</evidence>
<evidence type="ECO:0000256" key="1">
    <source>
        <dbReference type="SAM" id="Phobius"/>
    </source>
</evidence>
<feature type="signal peptide" evidence="2">
    <location>
        <begin position="1"/>
        <end position="16"/>
    </location>
</feature>
<feature type="transmembrane region" description="Helical" evidence="1">
    <location>
        <begin position="198"/>
        <end position="218"/>
    </location>
</feature>
<dbReference type="STRING" id="701091.M2SQV0"/>
<accession>M2SQV0</accession>
<dbReference type="eggNOG" id="ENOG502SV8X">
    <property type="taxonomic scope" value="Eukaryota"/>
</dbReference>
<organism evidence="3 4">
    <name type="scientific">Cochliobolus heterostrophus (strain C5 / ATCC 48332 / race O)</name>
    <name type="common">Southern corn leaf blight fungus</name>
    <name type="synonym">Bipolaris maydis</name>
    <dbReference type="NCBI Taxonomy" id="701091"/>
    <lineage>
        <taxon>Eukaryota</taxon>
        <taxon>Fungi</taxon>
        <taxon>Dikarya</taxon>
        <taxon>Ascomycota</taxon>
        <taxon>Pezizomycotina</taxon>
        <taxon>Dothideomycetes</taxon>
        <taxon>Pleosporomycetidae</taxon>
        <taxon>Pleosporales</taxon>
        <taxon>Pleosporineae</taxon>
        <taxon>Pleosporaceae</taxon>
        <taxon>Bipolaris</taxon>
    </lineage>
</organism>
<name>M2SQV0_COCH5</name>